<keyword evidence="3" id="KW-1185">Reference proteome</keyword>
<sequence>MQAAQARPLGAPECACIFRAPMCRVRPLSRAVVAPAVARGSPVRVSRAPVSGAKPTSVIEPSLYAVEEVLGAEVEVLAPGAVDAGLFEADLSAQALVDELEAVSAQLAQALDALPAVGAADLGLAGWSDGGVGGDMQRGDDGMYTPLPADQARLKQVVDISREERKEKERREKAEKREKRDARLRAQKRLEARAARQAQDAAAAAPSGSDSGAGSSSSSGAATGNRGGPAGPGPASVSTSEALAAATARAAQRARTSAAAPAPSATAAAVAAPGVSGAPQATAPVPAPPAVDGPPAAAAAGVTGLAVASTAAPPLDQS</sequence>
<dbReference type="AlphaFoldDB" id="A0A0D2KAV9"/>
<accession>A0A0D2KAV9</accession>
<proteinExistence type="predicted"/>
<feature type="compositionally biased region" description="Low complexity" evidence="1">
    <location>
        <begin position="195"/>
        <end position="224"/>
    </location>
</feature>
<evidence type="ECO:0000313" key="3">
    <source>
        <dbReference type="Proteomes" id="UP000054498"/>
    </source>
</evidence>
<evidence type="ECO:0000313" key="2">
    <source>
        <dbReference type="EMBL" id="KIY93103.1"/>
    </source>
</evidence>
<name>A0A0D2KAV9_9CHLO</name>
<feature type="compositionally biased region" description="Low complexity" evidence="1">
    <location>
        <begin position="233"/>
        <end position="284"/>
    </location>
</feature>
<gene>
    <name evidence="2" type="ORF">MNEG_14860</name>
</gene>
<feature type="region of interest" description="Disordered" evidence="1">
    <location>
        <begin position="133"/>
        <end position="300"/>
    </location>
</feature>
<dbReference type="EMBL" id="KK105042">
    <property type="protein sequence ID" value="KIY93103.1"/>
    <property type="molecule type" value="Genomic_DNA"/>
</dbReference>
<dbReference type="Proteomes" id="UP000054498">
    <property type="component" value="Unassembled WGS sequence"/>
</dbReference>
<dbReference type="RefSeq" id="XP_013892123.1">
    <property type="nucleotide sequence ID" value="XM_014036669.1"/>
</dbReference>
<organism evidence="2 3">
    <name type="scientific">Monoraphidium neglectum</name>
    <dbReference type="NCBI Taxonomy" id="145388"/>
    <lineage>
        <taxon>Eukaryota</taxon>
        <taxon>Viridiplantae</taxon>
        <taxon>Chlorophyta</taxon>
        <taxon>core chlorophytes</taxon>
        <taxon>Chlorophyceae</taxon>
        <taxon>CS clade</taxon>
        <taxon>Sphaeropleales</taxon>
        <taxon>Selenastraceae</taxon>
        <taxon>Monoraphidium</taxon>
    </lineage>
</organism>
<dbReference type="KEGG" id="mng:MNEG_14860"/>
<dbReference type="GeneID" id="25732464"/>
<reference evidence="2 3" key="1">
    <citation type="journal article" date="2013" name="BMC Genomics">
        <title>Reconstruction of the lipid metabolism for the microalga Monoraphidium neglectum from its genome sequence reveals characteristics suitable for biofuel production.</title>
        <authorList>
            <person name="Bogen C."/>
            <person name="Al-Dilaimi A."/>
            <person name="Albersmeier A."/>
            <person name="Wichmann J."/>
            <person name="Grundmann M."/>
            <person name="Rupp O."/>
            <person name="Lauersen K.J."/>
            <person name="Blifernez-Klassen O."/>
            <person name="Kalinowski J."/>
            <person name="Goesmann A."/>
            <person name="Mussgnug J.H."/>
            <person name="Kruse O."/>
        </authorList>
    </citation>
    <scope>NUCLEOTIDE SEQUENCE [LARGE SCALE GENOMIC DNA]</scope>
    <source>
        <strain evidence="2 3">SAG 48.87</strain>
    </source>
</reference>
<protein>
    <submittedName>
        <fullName evidence="2">Uncharacterized protein</fullName>
    </submittedName>
</protein>
<evidence type="ECO:0000256" key="1">
    <source>
        <dbReference type="SAM" id="MobiDB-lite"/>
    </source>
</evidence>
<feature type="compositionally biased region" description="Basic and acidic residues" evidence="1">
    <location>
        <begin position="160"/>
        <end position="194"/>
    </location>
</feature>